<keyword evidence="3" id="KW-1185">Reference proteome</keyword>
<protein>
    <submittedName>
        <fullName evidence="2">Uncharacterized protein</fullName>
    </submittedName>
</protein>
<organism evidence="2 3">
    <name type="scientific">Caerostris extrusa</name>
    <name type="common">Bark spider</name>
    <name type="synonym">Caerostris bankana</name>
    <dbReference type="NCBI Taxonomy" id="172846"/>
    <lineage>
        <taxon>Eukaryota</taxon>
        <taxon>Metazoa</taxon>
        <taxon>Ecdysozoa</taxon>
        <taxon>Arthropoda</taxon>
        <taxon>Chelicerata</taxon>
        <taxon>Arachnida</taxon>
        <taxon>Araneae</taxon>
        <taxon>Araneomorphae</taxon>
        <taxon>Entelegynae</taxon>
        <taxon>Araneoidea</taxon>
        <taxon>Araneidae</taxon>
        <taxon>Caerostris</taxon>
    </lineage>
</organism>
<feature type="region of interest" description="Disordered" evidence="1">
    <location>
        <begin position="1"/>
        <end position="26"/>
    </location>
</feature>
<dbReference type="EMBL" id="BPLR01013100">
    <property type="protein sequence ID" value="GIY58747.1"/>
    <property type="molecule type" value="Genomic_DNA"/>
</dbReference>
<proteinExistence type="predicted"/>
<accession>A0AAV4ULD6</accession>
<feature type="compositionally biased region" description="Polar residues" evidence="1">
    <location>
        <begin position="1"/>
        <end position="10"/>
    </location>
</feature>
<evidence type="ECO:0000256" key="1">
    <source>
        <dbReference type="SAM" id="MobiDB-lite"/>
    </source>
</evidence>
<evidence type="ECO:0000313" key="3">
    <source>
        <dbReference type="Proteomes" id="UP001054945"/>
    </source>
</evidence>
<dbReference type="Proteomes" id="UP001054945">
    <property type="component" value="Unassembled WGS sequence"/>
</dbReference>
<gene>
    <name evidence="2" type="ORF">CEXT_256191</name>
</gene>
<dbReference type="AlphaFoldDB" id="A0AAV4ULD6"/>
<evidence type="ECO:0000313" key="2">
    <source>
        <dbReference type="EMBL" id="GIY58747.1"/>
    </source>
</evidence>
<name>A0AAV4ULD6_CAEEX</name>
<sequence>MKFSFPTTHRTGGMETGPENKQLPTLPETVGTCVKVSRDSIEEFQRRKTLHLSENWTQIGNPPFFIAHLRQRIQSLDLTLTYTINGSSSNLERRTSARSLFSLISRQ</sequence>
<reference evidence="2 3" key="1">
    <citation type="submission" date="2021-06" db="EMBL/GenBank/DDBJ databases">
        <title>Caerostris extrusa draft genome.</title>
        <authorList>
            <person name="Kono N."/>
            <person name="Arakawa K."/>
        </authorList>
    </citation>
    <scope>NUCLEOTIDE SEQUENCE [LARGE SCALE GENOMIC DNA]</scope>
</reference>
<comment type="caution">
    <text evidence="2">The sequence shown here is derived from an EMBL/GenBank/DDBJ whole genome shotgun (WGS) entry which is preliminary data.</text>
</comment>